<dbReference type="Gene3D" id="3.40.50.11210">
    <property type="entry name" value="Rap/Ran-GAP"/>
    <property type="match status" value="1"/>
</dbReference>
<dbReference type="Pfam" id="PF02145">
    <property type="entry name" value="Rap_GAP"/>
    <property type="match status" value="1"/>
</dbReference>
<organism evidence="3 4">
    <name type="scientific">Hesseltinella vesiculosa</name>
    <dbReference type="NCBI Taxonomy" id="101127"/>
    <lineage>
        <taxon>Eukaryota</taxon>
        <taxon>Fungi</taxon>
        <taxon>Fungi incertae sedis</taxon>
        <taxon>Mucoromycota</taxon>
        <taxon>Mucoromycotina</taxon>
        <taxon>Mucoromycetes</taxon>
        <taxon>Mucorales</taxon>
        <taxon>Cunninghamellaceae</taxon>
        <taxon>Hesseltinella</taxon>
    </lineage>
</organism>
<dbReference type="InterPro" id="IPR035974">
    <property type="entry name" value="Rap/Ran-GAP_sf"/>
</dbReference>
<dbReference type="SUPFAM" id="SSF111347">
    <property type="entry name" value="Rap/Ran-GAP"/>
    <property type="match status" value="1"/>
</dbReference>
<protein>
    <recommendedName>
        <fullName evidence="2">Rap-GAP domain-containing protein</fullName>
    </recommendedName>
</protein>
<sequence length="761" mass="85693">MIDYIYSRKRTSKQHPVPTLPANVSAHAAPASPCVTLSTASASLPLLNVTPVESSQPFSFMATSQNTKQSIYSFPSLMSKKKKKSIPKSNSSQAIGHFVSSLFSAAHHRLAAPAASMLSVSTSSTHDFQHATFAFETPRSQPTSTIDFLPRLPRLPTSRSDLSSRSDVMPMNAPVGQFLLGTGIGSEYTQDLADWHSVSTSSVILSPMQSSMDIHDTMDVELAESLLTSTARHLVALLRECDWMLSQMDASEEGWFEWGYMSLQRHLQQAKHLLHPFDHAACLRDQLFALERQQWDHTTHSLSLQVRLCKRLLYQGMVAIHTGLASVVTNQDYWIEPDDRAHAYDAETLSDAPKRLQIDHKDETVSLYQDVFVGKPYVTLMGNDGPHAVILTICWEEEHAAYCCILRHAAYSPDRREWLHTSASPFTKEWRTALTTMYDTIDLDNLTEIHHRCMQGEIEHDLALLDQDWILRQFKVGVLYVPHGQYYEEDWFSNKDHPSSFADFLTILGHEVKLQDYQGWAAGLDTKSNASGEYTYRTTLEHDQYEIVYHVATLMPLVGGDKQYIQRKRYIGNDIVCIVYMENDQAFDPAAIKSQFLHAFVVVHHGHLDGRPFWRVTVTCIKQVPGFGPQRTSQVFFDIVKLQQYILAKVINAEYAALKAPKLSKVLDRARQGILADAVERGLKMQANGSFRHLSPDPNQMINALKMKRKKKHHMHPVSVCSSPSSSTSSYTHVTPSIYPAASVSWPSSTSVVGHLQKVDH</sequence>
<name>A0A1X2GKM3_9FUNG</name>
<dbReference type="InterPro" id="IPR050989">
    <property type="entry name" value="Rap1_Ran_GAP"/>
</dbReference>
<reference evidence="3 4" key="1">
    <citation type="submission" date="2016-07" db="EMBL/GenBank/DDBJ databases">
        <title>Pervasive Adenine N6-methylation of Active Genes in Fungi.</title>
        <authorList>
            <consortium name="DOE Joint Genome Institute"/>
            <person name="Mondo S.J."/>
            <person name="Dannebaum R.O."/>
            <person name="Kuo R.C."/>
            <person name="Labutti K."/>
            <person name="Haridas S."/>
            <person name="Kuo A."/>
            <person name="Salamov A."/>
            <person name="Ahrendt S.R."/>
            <person name="Lipzen A."/>
            <person name="Sullivan W."/>
            <person name="Andreopoulos W.B."/>
            <person name="Clum A."/>
            <person name="Lindquist E."/>
            <person name="Daum C."/>
            <person name="Ramamoorthy G.K."/>
            <person name="Gryganskyi A."/>
            <person name="Culley D."/>
            <person name="Magnuson J.K."/>
            <person name="James T.Y."/>
            <person name="O'Malley M.A."/>
            <person name="Stajich J.E."/>
            <person name="Spatafora J.W."/>
            <person name="Visel A."/>
            <person name="Grigoriev I.V."/>
        </authorList>
    </citation>
    <scope>NUCLEOTIDE SEQUENCE [LARGE SCALE GENOMIC DNA]</scope>
    <source>
        <strain evidence="3 4">NRRL 3301</strain>
    </source>
</reference>
<dbReference type="GO" id="GO:0051056">
    <property type="term" value="P:regulation of small GTPase mediated signal transduction"/>
    <property type="evidence" value="ECO:0007669"/>
    <property type="project" value="InterPro"/>
</dbReference>
<proteinExistence type="predicted"/>
<dbReference type="Proteomes" id="UP000242146">
    <property type="component" value="Unassembled WGS sequence"/>
</dbReference>
<evidence type="ECO:0000313" key="3">
    <source>
        <dbReference type="EMBL" id="ORX56193.1"/>
    </source>
</evidence>
<dbReference type="EMBL" id="MCGT01000010">
    <property type="protein sequence ID" value="ORX56193.1"/>
    <property type="molecule type" value="Genomic_DNA"/>
</dbReference>
<dbReference type="AlphaFoldDB" id="A0A1X2GKM3"/>
<dbReference type="OrthoDB" id="2499658at2759"/>
<keyword evidence="1" id="KW-0343">GTPase activation</keyword>
<evidence type="ECO:0000313" key="4">
    <source>
        <dbReference type="Proteomes" id="UP000242146"/>
    </source>
</evidence>
<dbReference type="InterPro" id="IPR000331">
    <property type="entry name" value="Rap/Ran_GAP_dom"/>
</dbReference>
<keyword evidence="4" id="KW-1185">Reference proteome</keyword>
<gene>
    <name evidence="3" type="ORF">DM01DRAFT_1382479</name>
</gene>
<dbReference type="PANTHER" id="PTHR15711:SF22">
    <property type="entry name" value="RAP-GAP DOMAIN-CONTAINING PROTEIN"/>
    <property type="match status" value="1"/>
</dbReference>
<dbReference type="GO" id="GO:0005096">
    <property type="term" value="F:GTPase activator activity"/>
    <property type="evidence" value="ECO:0007669"/>
    <property type="project" value="UniProtKB-KW"/>
</dbReference>
<dbReference type="PANTHER" id="PTHR15711">
    <property type="entry name" value="RAP GTPASE-ACTIVATING PROTEIN"/>
    <property type="match status" value="1"/>
</dbReference>
<dbReference type="STRING" id="101127.A0A1X2GKM3"/>
<comment type="caution">
    <text evidence="3">The sequence shown here is derived from an EMBL/GenBank/DDBJ whole genome shotgun (WGS) entry which is preliminary data.</text>
</comment>
<dbReference type="GO" id="GO:0005737">
    <property type="term" value="C:cytoplasm"/>
    <property type="evidence" value="ECO:0007669"/>
    <property type="project" value="TreeGrafter"/>
</dbReference>
<evidence type="ECO:0000256" key="1">
    <source>
        <dbReference type="ARBA" id="ARBA00022468"/>
    </source>
</evidence>
<accession>A0A1X2GKM3</accession>
<feature type="domain" description="Rap-GAP" evidence="2">
    <location>
        <begin position="462"/>
        <end position="678"/>
    </location>
</feature>
<evidence type="ECO:0000259" key="2">
    <source>
        <dbReference type="PROSITE" id="PS50085"/>
    </source>
</evidence>
<dbReference type="PROSITE" id="PS50085">
    <property type="entry name" value="RAPGAP"/>
    <property type="match status" value="1"/>
</dbReference>